<protein>
    <submittedName>
        <fullName evidence="1">Uncharacterized protein</fullName>
    </submittedName>
</protein>
<gene>
    <name evidence="1" type="ORF">PAXINDRAFT_173393</name>
</gene>
<dbReference type="AlphaFoldDB" id="A0A0C9SNC2"/>
<sequence>MESEEHHRSRLSLLSCFLRRPHPNSISFLPSYSRLGSTTSSAPSAVRTECGLCIPDPADAHFFTTRGAHHYSIQVMPEDPSEETYLGFKLPVNVYTRGYASLVLSNSHICRGPANSYSTQRFYSFVLQLRP</sequence>
<organism evidence="1 2">
    <name type="scientific">Paxillus involutus ATCC 200175</name>
    <dbReference type="NCBI Taxonomy" id="664439"/>
    <lineage>
        <taxon>Eukaryota</taxon>
        <taxon>Fungi</taxon>
        <taxon>Dikarya</taxon>
        <taxon>Basidiomycota</taxon>
        <taxon>Agaricomycotina</taxon>
        <taxon>Agaricomycetes</taxon>
        <taxon>Agaricomycetidae</taxon>
        <taxon>Boletales</taxon>
        <taxon>Paxilineae</taxon>
        <taxon>Paxillaceae</taxon>
        <taxon>Paxillus</taxon>
    </lineage>
</organism>
<dbReference type="HOGENOM" id="CLU_1928275_0_0_1"/>
<keyword evidence="2" id="KW-1185">Reference proteome</keyword>
<reference evidence="1 2" key="1">
    <citation type="submission" date="2014-06" db="EMBL/GenBank/DDBJ databases">
        <authorList>
            <consortium name="DOE Joint Genome Institute"/>
            <person name="Kuo A."/>
            <person name="Kohler A."/>
            <person name="Nagy L.G."/>
            <person name="Floudas D."/>
            <person name="Copeland A."/>
            <person name="Barry K.W."/>
            <person name="Cichocki N."/>
            <person name="Veneault-Fourrey C."/>
            <person name="LaButti K."/>
            <person name="Lindquist E.A."/>
            <person name="Lipzen A."/>
            <person name="Lundell T."/>
            <person name="Morin E."/>
            <person name="Murat C."/>
            <person name="Sun H."/>
            <person name="Tunlid A."/>
            <person name="Henrissat B."/>
            <person name="Grigoriev I.V."/>
            <person name="Hibbett D.S."/>
            <person name="Martin F."/>
            <person name="Nordberg H.P."/>
            <person name="Cantor M.N."/>
            <person name="Hua S.X."/>
        </authorList>
    </citation>
    <scope>NUCLEOTIDE SEQUENCE [LARGE SCALE GENOMIC DNA]</scope>
    <source>
        <strain evidence="1 2">ATCC 200175</strain>
    </source>
</reference>
<accession>A0A0C9SNC2</accession>
<evidence type="ECO:0000313" key="1">
    <source>
        <dbReference type="EMBL" id="KIJ07669.1"/>
    </source>
</evidence>
<evidence type="ECO:0000313" key="2">
    <source>
        <dbReference type="Proteomes" id="UP000053647"/>
    </source>
</evidence>
<reference evidence="2" key="2">
    <citation type="submission" date="2015-01" db="EMBL/GenBank/DDBJ databases">
        <title>Evolutionary Origins and Diversification of the Mycorrhizal Mutualists.</title>
        <authorList>
            <consortium name="DOE Joint Genome Institute"/>
            <consortium name="Mycorrhizal Genomics Consortium"/>
            <person name="Kohler A."/>
            <person name="Kuo A."/>
            <person name="Nagy L.G."/>
            <person name="Floudas D."/>
            <person name="Copeland A."/>
            <person name="Barry K.W."/>
            <person name="Cichocki N."/>
            <person name="Veneault-Fourrey C."/>
            <person name="LaButti K."/>
            <person name="Lindquist E.A."/>
            <person name="Lipzen A."/>
            <person name="Lundell T."/>
            <person name="Morin E."/>
            <person name="Murat C."/>
            <person name="Riley R."/>
            <person name="Ohm R."/>
            <person name="Sun H."/>
            <person name="Tunlid A."/>
            <person name="Henrissat B."/>
            <person name="Grigoriev I.V."/>
            <person name="Hibbett D.S."/>
            <person name="Martin F."/>
        </authorList>
    </citation>
    <scope>NUCLEOTIDE SEQUENCE [LARGE SCALE GENOMIC DNA]</scope>
    <source>
        <strain evidence="2">ATCC 200175</strain>
    </source>
</reference>
<name>A0A0C9SNC2_PAXIN</name>
<dbReference type="Proteomes" id="UP000053647">
    <property type="component" value="Unassembled WGS sequence"/>
</dbReference>
<dbReference type="EMBL" id="KN819818">
    <property type="protein sequence ID" value="KIJ07669.1"/>
    <property type="molecule type" value="Genomic_DNA"/>
</dbReference>
<proteinExistence type="predicted"/>